<evidence type="ECO:0000313" key="2">
    <source>
        <dbReference type="Proteomes" id="UP000268007"/>
    </source>
</evidence>
<keyword evidence="2" id="KW-1185">Reference proteome</keyword>
<comment type="caution">
    <text evidence="1">The sequence shown here is derived from an EMBL/GenBank/DDBJ whole genome shotgun (WGS) entry which is preliminary data.</text>
</comment>
<gene>
    <name evidence="1" type="ORF">BDD43_2500</name>
</gene>
<evidence type="ECO:0000313" key="1">
    <source>
        <dbReference type="EMBL" id="RKR82324.1"/>
    </source>
</evidence>
<accession>A0A495J1Z8</accession>
<reference evidence="1 2" key="1">
    <citation type="submission" date="2018-10" db="EMBL/GenBank/DDBJ databases">
        <title>Genomic Encyclopedia of Archaeal and Bacterial Type Strains, Phase II (KMG-II): from individual species to whole genera.</title>
        <authorList>
            <person name="Goeker M."/>
        </authorList>
    </citation>
    <scope>NUCLEOTIDE SEQUENCE [LARGE SCALE GENOMIC DNA]</scope>
    <source>
        <strain evidence="1 2">DSM 18602</strain>
    </source>
</reference>
<dbReference type="AlphaFoldDB" id="A0A495J1Z8"/>
<dbReference type="EMBL" id="RBKU01000001">
    <property type="protein sequence ID" value="RKR82324.1"/>
    <property type="molecule type" value="Genomic_DNA"/>
</dbReference>
<dbReference type="OrthoDB" id="677448at2"/>
<name>A0A495J1Z8_9SPHI</name>
<sequence>MSEERENMEWLNEYPMLKQLSAVNAFKVPANYFEEMEGRIMDEIKLAQLKQAYPQDGFVLPANYFDELTQNINSRIGIDEVLNNGKGFTIPEGYFEQLTGNIESRIAVDELLNKSPGFTVPENYFDQLTGDIESRIAVDELLNSEAGFNIPEGYFEQLTGNIESRLAVEQFADNEKGFIVPEAYFEGLEARIIQNTINVSAPAPTGTAIVRKLWTTTAFKYASAACFSLIVGAAVLTSEFNDTAIHNRSDLHKALSKISKSDMENYLELNGDASTIMENADPNSLTAISTADADDSTTDVLN</sequence>
<dbReference type="RefSeq" id="WP_121197939.1">
    <property type="nucleotide sequence ID" value="NZ_RBKU01000001.1"/>
</dbReference>
<dbReference type="Proteomes" id="UP000268007">
    <property type="component" value="Unassembled WGS sequence"/>
</dbReference>
<protein>
    <submittedName>
        <fullName evidence="1">Uncharacterized protein</fullName>
    </submittedName>
</protein>
<proteinExistence type="predicted"/>
<organism evidence="1 2">
    <name type="scientific">Mucilaginibacter gracilis</name>
    <dbReference type="NCBI Taxonomy" id="423350"/>
    <lineage>
        <taxon>Bacteria</taxon>
        <taxon>Pseudomonadati</taxon>
        <taxon>Bacteroidota</taxon>
        <taxon>Sphingobacteriia</taxon>
        <taxon>Sphingobacteriales</taxon>
        <taxon>Sphingobacteriaceae</taxon>
        <taxon>Mucilaginibacter</taxon>
    </lineage>
</organism>